<dbReference type="CDD" id="cd10283">
    <property type="entry name" value="MnuA_DNase1-like"/>
    <property type="match status" value="1"/>
</dbReference>
<evidence type="ECO:0000313" key="4">
    <source>
        <dbReference type="Proteomes" id="UP000295531"/>
    </source>
</evidence>
<organism evidence="3 4">
    <name type="scientific">Idiomarina aquatica</name>
    <dbReference type="NCBI Taxonomy" id="1327752"/>
    <lineage>
        <taxon>Bacteria</taxon>
        <taxon>Pseudomonadati</taxon>
        <taxon>Pseudomonadota</taxon>
        <taxon>Gammaproteobacteria</taxon>
        <taxon>Alteromonadales</taxon>
        <taxon>Idiomarinaceae</taxon>
        <taxon>Idiomarina</taxon>
    </lineage>
</organism>
<dbReference type="CDD" id="cd04486">
    <property type="entry name" value="YhcR_OBF_like"/>
    <property type="match status" value="1"/>
</dbReference>
<comment type="caution">
    <text evidence="3">The sequence shown here is derived from an EMBL/GenBank/DDBJ whole genome shotgun (WGS) entry which is preliminary data.</text>
</comment>
<dbReference type="InterPro" id="IPR036691">
    <property type="entry name" value="Endo/exonu/phosph_ase_sf"/>
</dbReference>
<protein>
    <recommendedName>
        <fullName evidence="2">Endonuclease/exonuclease/phosphatase domain-containing protein</fullName>
    </recommendedName>
</protein>
<dbReference type="PANTHER" id="PTHR42834">
    <property type="entry name" value="ENDONUCLEASE/EXONUCLEASE/PHOSPHATASE FAMILY PROTEIN (AFU_ORTHOLOGUE AFUA_3G09210)"/>
    <property type="match status" value="1"/>
</dbReference>
<gene>
    <name evidence="3" type="ORF">DEU29_105114</name>
</gene>
<evidence type="ECO:0000256" key="1">
    <source>
        <dbReference type="SAM" id="SignalP"/>
    </source>
</evidence>
<keyword evidence="4" id="KW-1185">Reference proteome</keyword>
<dbReference type="AlphaFoldDB" id="A0A4V3CPN3"/>
<dbReference type="Pfam" id="PF03372">
    <property type="entry name" value="Exo_endo_phos"/>
    <property type="match status" value="1"/>
</dbReference>
<dbReference type="InterPro" id="IPR005135">
    <property type="entry name" value="Endo/exonuclease/phosphatase"/>
</dbReference>
<feature type="chain" id="PRO_5020406250" description="Endonuclease/exonuclease/phosphatase domain-containing protein" evidence="1">
    <location>
        <begin position="22"/>
        <end position="586"/>
    </location>
</feature>
<reference evidence="3 4" key="1">
    <citation type="submission" date="2019-03" db="EMBL/GenBank/DDBJ databases">
        <title>Freshwater and sediment microbial communities from various areas in North America, analyzing microbe dynamics in response to fracking.</title>
        <authorList>
            <person name="Lamendella R."/>
        </authorList>
    </citation>
    <scope>NUCLEOTIDE SEQUENCE [LARGE SCALE GENOMIC DNA]</scope>
    <source>
        <strain evidence="3 4">18_TX</strain>
    </source>
</reference>
<dbReference type="OrthoDB" id="9800417at2"/>
<evidence type="ECO:0000259" key="2">
    <source>
        <dbReference type="Pfam" id="PF03372"/>
    </source>
</evidence>
<proteinExistence type="predicted"/>
<dbReference type="NCBIfam" id="NF033681">
    <property type="entry name" value="ExeM_NucH_DNase"/>
    <property type="match status" value="1"/>
</dbReference>
<dbReference type="RefSeq" id="WP_133539307.1">
    <property type="nucleotide sequence ID" value="NZ_SNXI01000005.1"/>
</dbReference>
<name>A0A4V3CPN3_9GAMM</name>
<feature type="domain" description="Endonuclease/exonuclease/phosphatase" evidence="2">
    <location>
        <begin position="292"/>
        <end position="573"/>
    </location>
</feature>
<dbReference type="GO" id="GO:0003824">
    <property type="term" value="F:catalytic activity"/>
    <property type="evidence" value="ECO:0007669"/>
    <property type="project" value="InterPro"/>
</dbReference>
<sequence length="586" mass="64567">MKNWIYATATVALCAPVATLAQEKNCDISEELTSISTIQGANDQSDKIGEQLTTMGIVTQNLAAPEQLGGVYIQSPESLQDDDPKTSEGLFVSANSTTFADLKVGTLVKLSGQVSEQNGLTQLTDVTELYECGQQPQVAPVTVTLPFSSRQQAEAHEGMLVTVNGQKPLTISGHYPLARYGYFDVSSGRLFTPTQVALPGSEAAAVAEANELNRLQIDDNSQLEPKSLPHQQLFHGPQQSLRSGATLKPLSGVLSQFRDDYRLQPTKPPQLAQRSRITAILPKRKNEVRVASFNVLNYFNGDGMGGGFPTERGAKTPQQLQRQQAKIVAAIDALDADIVGLMEVENDGFEQHSAIRQLTDAVNAVSDINYAIAQPHSARVGTDQISVGILYNAERFKTSTHALTLTQGPFRRGSRVPLAQVFTDKITEQTFTTVVNHFKSKGSCPDDGVNANQQDGQSCWNALRVESAATLLDWIEQQQMPQPILLGDFNAYYYEDPMRYFTDNEYQNVSEADDYSYVYDSQAGALDHILIHQDLTSMLTRVQHLNFNADEPISYDYRDDQYYRPGPYRASDHDPLLVDLVFASPD</sequence>
<dbReference type="SUPFAM" id="SSF56219">
    <property type="entry name" value="DNase I-like"/>
    <property type="match status" value="1"/>
</dbReference>
<dbReference type="EMBL" id="SNXI01000005">
    <property type="protein sequence ID" value="TDP38262.1"/>
    <property type="molecule type" value="Genomic_DNA"/>
</dbReference>
<dbReference type="PANTHER" id="PTHR42834:SF1">
    <property type="entry name" value="ENDONUCLEASE_EXONUCLEASE_PHOSPHATASE FAMILY PROTEIN (AFU_ORTHOLOGUE AFUA_3G09210)"/>
    <property type="match status" value="1"/>
</dbReference>
<dbReference type="InterPro" id="IPR047971">
    <property type="entry name" value="ExeM-like"/>
</dbReference>
<dbReference type="Gene3D" id="3.60.10.10">
    <property type="entry name" value="Endonuclease/exonuclease/phosphatase"/>
    <property type="match status" value="1"/>
</dbReference>
<evidence type="ECO:0000313" key="3">
    <source>
        <dbReference type="EMBL" id="TDP38262.1"/>
    </source>
</evidence>
<keyword evidence="1" id="KW-0732">Signal</keyword>
<feature type="signal peptide" evidence="1">
    <location>
        <begin position="1"/>
        <end position="21"/>
    </location>
</feature>
<dbReference type="Proteomes" id="UP000295531">
    <property type="component" value="Unassembled WGS sequence"/>
</dbReference>
<accession>A0A4V3CPN3</accession>